<protein>
    <recommendedName>
        <fullName evidence="5">Exodeoxyribonuclease 7 large subunit</fullName>
        <ecNumber evidence="5">3.1.11.6</ecNumber>
    </recommendedName>
    <alternativeName>
        <fullName evidence="5">Exodeoxyribonuclease VII large subunit</fullName>
        <shortName evidence="5">Exonuclease VII large subunit</shortName>
    </alternativeName>
</protein>
<feature type="domain" description="Exonuclease VII large subunit C-terminal" evidence="7">
    <location>
        <begin position="124"/>
        <end position="434"/>
    </location>
</feature>
<evidence type="ECO:0000259" key="8">
    <source>
        <dbReference type="Pfam" id="PF13742"/>
    </source>
</evidence>
<evidence type="ECO:0000313" key="9">
    <source>
        <dbReference type="EMBL" id="MCR2747775.1"/>
    </source>
</evidence>
<dbReference type="PANTHER" id="PTHR30008">
    <property type="entry name" value="EXODEOXYRIBONUCLEASE 7 LARGE SUBUNIT"/>
    <property type="match status" value="1"/>
</dbReference>
<keyword evidence="2 5" id="KW-0540">Nuclease</keyword>
<proteinExistence type="inferred from homology"/>
<dbReference type="RefSeq" id="WP_257512992.1">
    <property type="nucleotide sequence ID" value="NZ_JANKHG010000027.1"/>
</dbReference>
<dbReference type="PANTHER" id="PTHR30008:SF0">
    <property type="entry name" value="EXODEOXYRIBONUCLEASE 7 LARGE SUBUNIT"/>
    <property type="match status" value="1"/>
</dbReference>
<dbReference type="Pfam" id="PF13742">
    <property type="entry name" value="tRNA_anti_2"/>
    <property type="match status" value="1"/>
</dbReference>
<dbReference type="EC" id="3.1.11.6" evidence="5"/>
<evidence type="ECO:0000256" key="6">
    <source>
        <dbReference type="RuleBase" id="RU004355"/>
    </source>
</evidence>
<keyword evidence="3 5" id="KW-0378">Hydrolase</keyword>
<comment type="similarity">
    <text evidence="5 6">Belongs to the XseA family.</text>
</comment>
<dbReference type="GO" id="GO:0008855">
    <property type="term" value="F:exodeoxyribonuclease VII activity"/>
    <property type="evidence" value="ECO:0007669"/>
    <property type="project" value="UniProtKB-EC"/>
</dbReference>
<comment type="function">
    <text evidence="5">Bidirectionally degrades single-stranded DNA into large acid-insoluble oligonucleotides, which are then degraded further into small acid-soluble oligonucleotides.</text>
</comment>
<comment type="subunit">
    <text evidence="5">Heterooligomer composed of large and small subunits.</text>
</comment>
<evidence type="ECO:0000256" key="1">
    <source>
        <dbReference type="ARBA" id="ARBA00022490"/>
    </source>
</evidence>
<comment type="subcellular location">
    <subcellularLocation>
        <location evidence="5 6">Cytoplasm</location>
    </subcellularLocation>
</comment>
<keyword evidence="10" id="KW-1185">Reference proteome</keyword>
<name>A0ABT1XKF2_9BURK</name>
<comment type="caution">
    <text evidence="9">The sequence shown here is derived from an EMBL/GenBank/DDBJ whole genome shotgun (WGS) entry which is preliminary data.</text>
</comment>
<keyword evidence="1 5" id="KW-0963">Cytoplasm</keyword>
<evidence type="ECO:0000256" key="4">
    <source>
        <dbReference type="ARBA" id="ARBA00022839"/>
    </source>
</evidence>
<dbReference type="HAMAP" id="MF_00378">
    <property type="entry name" value="Exonuc_7_L"/>
    <property type="match status" value="1"/>
</dbReference>
<dbReference type="EMBL" id="JANKHG010000027">
    <property type="protein sequence ID" value="MCR2747775.1"/>
    <property type="molecule type" value="Genomic_DNA"/>
</dbReference>
<dbReference type="InterPro" id="IPR025824">
    <property type="entry name" value="OB-fold_nuc-bd_dom"/>
</dbReference>
<dbReference type="Pfam" id="PF02601">
    <property type="entry name" value="Exonuc_VII_L"/>
    <property type="match status" value="1"/>
</dbReference>
<gene>
    <name evidence="5 9" type="primary">xseA</name>
    <name evidence="9" type="ORF">NSP04_14080</name>
</gene>
<feature type="domain" description="OB-fold nucleic acid binding" evidence="8">
    <location>
        <begin position="8"/>
        <end position="100"/>
    </location>
</feature>
<evidence type="ECO:0000256" key="5">
    <source>
        <dbReference type="HAMAP-Rule" id="MF_00378"/>
    </source>
</evidence>
<keyword evidence="4 5" id="KW-0269">Exonuclease</keyword>
<reference evidence="9" key="1">
    <citation type="submission" date="2022-07" db="EMBL/GenBank/DDBJ databases">
        <authorList>
            <person name="Xamxidin M."/>
        </authorList>
    </citation>
    <scope>NUCLEOTIDE SEQUENCE</scope>
    <source>
        <strain evidence="9">YS8-69</strain>
    </source>
</reference>
<dbReference type="CDD" id="cd04489">
    <property type="entry name" value="ExoVII_LU_OBF"/>
    <property type="match status" value="1"/>
</dbReference>
<evidence type="ECO:0000259" key="7">
    <source>
        <dbReference type="Pfam" id="PF02601"/>
    </source>
</evidence>
<accession>A0ABT1XKF2</accession>
<dbReference type="Proteomes" id="UP001165267">
    <property type="component" value="Unassembled WGS sequence"/>
</dbReference>
<dbReference type="InterPro" id="IPR003753">
    <property type="entry name" value="Exonuc_VII_L"/>
</dbReference>
<evidence type="ECO:0000313" key="10">
    <source>
        <dbReference type="Proteomes" id="UP001165267"/>
    </source>
</evidence>
<evidence type="ECO:0000256" key="2">
    <source>
        <dbReference type="ARBA" id="ARBA00022722"/>
    </source>
</evidence>
<comment type="catalytic activity">
    <reaction evidence="5 6">
        <text>Exonucleolytic cleavage in either 5'- to 3'- or 3'- to 5'-direction to yield nucleoside 5'-phosphates.</text>
        <dbReference type="EC" id="3.1.11.6"/>
    </reaction>
</comment>
<organism evidence="9 10">
    <name type="scientific">Limnobacter parvus</name>
    <dbReference type="NCBI Taxonomy" id="2939690"/>
    <lineage>
        <taxon>Bacteria</taxon>
        <taxon>Pseudomonadati</taxon>
        <taxon>Pseudomonadota</taxon>
        <taxon>Betaproteobacteria</taxon>
        <taxon>Burkholderiales</taxon>
        <taxon>Burkholderiaceae</taxon>
        <taxon>Limnobacter</taxon>
    </lineage>
</organism>
<dbReference type="InterPro" id="IPR020579">
    <property type="entry name" value="Exonuc_VII_lsu_C"/>
</dbReference>
<sequence length="455" mass="49866">MIDFKTIFSVSQFARQLNDHFRTQFGAIRIQGEIASITRASSGHWYFGLKDDAAQLKAVMFRQRNVLAGFLPVVGDKVEILAQLAMYEQRGELQLIVDVIKKAGQGNLHEQYLQLKARLTQEGLFDSNRKKTLPTVVFNLGVVTSLQAAALADIKQALARRAPHVQYTVYHTAVQGEQAAAQIIDALQKADAAGHEAIVLCRGGGSLEDLWSFNIEAVVRAVAACKTPIVVGVGHESDVTLAEFAADLRAATPTAAAELISRPTRELLGEVDGLYNNLRRALRHRAQLLVQQVDRAELGLLTPTAYVNALEARLSNANGRLPRLVARHVRQHTDSLEQIGLALSAEITTSLDLAGKQSQRLNESINKAQKRRLVTLDSALQRWESIVEAVSPQRTLERGYAFLQPQRGNAVVRSINQIEAGDKLRATLADGEILVNVREKTGTSGLLGKDAENSR</sequence>
<dbReference type="NCBIfam" id="TIGR00237">
    <property type="entry name" value="xseA"/>
    <property type="match status" value="1"/>
</dbReference>
<evidence type="ECO:0000256" key="3">
    <source>
        <dbReference type="ARBA" id="ARBA00022801"/>
    </source>
</evidence>